<evidence type="ECO:0000256" key="9">
    <source>
        <dbReference type="ARBA" id="ARBA00023002"/>
    </source>
</evidence>
<gene>
    <name evidence="16" type="ORF">UV20_C0001G0205</name>
</gene>
<dbReference type="Gene3D" id="1.10.1200.80">
    <property type="entry name" value="Putative flavin oxidoreducatase, domain 2"/>
    <property type="match status" value="1"/>
</dbReference>
<comment type="cofactor">
    <cofactor evidence="1 12 14">
        <name>FMN</name>
        <dbReference type="ChEBI" id="CHEBI:58210"/>
    </cofactor>
</comment>
<evidence type="ECO:0000256" key="10">
    <source>
        <dbReference type="ARBA" id="ARBA00048205"/>
    </source>
</evidence>
<comment type="similarity">
    <text evidence="12">Belongs to the dus family.</text>
</comment>
<evidence type="ECO:0000256" key="1">
    <source>
        <dbReference type="ARBA" id="ARBA00001917"/>
    </source>
</evidence>
<dbReference type="Gene3D" id="3.20.20.70">
    <property type="entry name" value="Aldolase class I"/>
    <property type="match status" value="1"/>
</dbReference>
<dbReference type="Pfam" id="PF01207">
    <property type="entry name" value="Dus"/>
    <property type="match status" value="1"/>
</dbReference>
<comment type="catalytic activity">
    <reaction evidence="11">
        <text>a 5,6-dihydrouridine in tRNA + NAD(+) = a uridine in tRNA + NADH + H(+)</text>
        <dbReference type="Rhea" id="RHEA:54452"/>
        <dbReference type="Rhea" id="RHEA-COMP:13339"/>
        <dbReference type="Rhea" id="RHEA-COMP:13887"/>
        <dbReference type="ChEBI" id="CHEBI:15378"/>
        <dbReference type="ChEBI" id="CHEBI:57540"/>
        <dbReference type="ChEBI" id="CHEBI:57945"/>
        <dbReference type="ChEBI" id="CHEBI:65315"/>
        <dbReference type="ChEBI" id="CHEBI:74443"/>
    </reaction>
</comment>
<evidence type="ECO:0000256" key="8">
    <source>
        <dbReference type="ARBA" id="ARBA00022884"/>
    </source>
</evidence>
<evidence type="ECO:0000256" key="6">
    <source>
        <dbReference type="ARBA" id="ARBA00022694"/>
    </source>
</evidence>
<dbReference type="AlphaFoldDB" id="A0A0G1A940"/>
<feature type="binding site" evidence="14">
    <location>
        <position position="69"/>
    </location>
    <ligand>
        <name>FMN</name>
        <dbReference type="ChEBI" id="CHEBI:58210"/>
    </ligand>
</feature>
<comment type="catalytic activity">
    <reaction evidence="10">
        <text>a 5,6-dihydrouridine in tRNA + NADP(+) = a uridine in tRNA + NADPH + H(+)</text>
        <dbReference type="Rhea" id="RHEA:23624"/>
        <dbReference type="Rhea" id="RHEA-COMP:13339"/>
        <dbReference type="Rhea" id="RHEA-COMP:13887"/>
        <dbReference type="ChEBI" id="CHEBI:15378"/>
        <dbReference type="ChEBI" id="CHEBI:57783"/>
        <dbReference type="ChEBI" id="CHEBI:58349"/>
        <dbReference type="ChEBI" id="CHEBI:65315"/>
        <dbReference type="ChEBI" id="CHEBI:74443"/>
    </reaction>
</comment>
<keyword evidence="9 12" id="KW-0560">Oxidoreductase</keyword>
<keyword evidence="3" id="KW-0820">tRNA-binding</keyword>
<protein>
    <recommendedName>
        <fullName evidence="12">tRNA-dihydrouridine synthase</fullName>
        <ecNumber evidence="12">1.3.1.-</ecNumber>
    </recommendedName>
</protein>
<sequence length="311" mass="34744">MLWKNIKKPIIALSPMADYTDQPFSLICKKFGAEIIFREMVSADAIVHGNSKTLEMIKINKKERPVIQQIFGRDPKIMAKAAQIICTKAKPDGIDINMGCPASKLVKNFHGCALMKEPKLAQEIIQAVKKSVSVPVSVKTRLGWFKAEEILSFAPILESAGADLLSIHGRTKIQGYIGKADWQMIGKVKALLKIPVLANGGIFENSDIEQCLSVTKADGVLIARGALGNPWIFKKQNKNEIHPQELVKTILEHAKLQVKNYGEYGLVLFRKHLMFYLKGLSHSKELKIKLTQVTSLSQLDEILKKDFLQKT</sequence>
<evidence type="ECO:0000256" key="11">
    <source>
        <dbReference type="ARBA" id="ARBA00048802"/>
    </source>
</evidence>
<evidence type="ECO:0000256" key="12">
    <source>
        <dbReference type="PIRNR" id="PIRNR006621"/>
    </source>
</evidence>
<accession>A0A0G1A940</accession>
<dbReference type="PATRIC" id="fig|1619039.3.peg.214"/>
<keyword evidence="4 12" id="KW-0285">Flavoprotein</keyword>
<feature type="binding site" evidence="14">
    <location>
        <position position="168"/>
    </location>
    <ligand>
        <name>FMN</name>
        <dbReference type="ChEBI" id="CHEBI:58210"/>
    </ligand>
</feature>
<evidence type="ECO:0000256" key="13">
    <source>
        <dbReference type="PIRSR" id="PIRSR006621-1"/>
    </source>
</evidence>
<keyword evidence="8" id="KW-0694">RNA-binding</keyword>
<dbReference type="Proteomes" id="UP000034837">
    <property type="component" value="Unassembled WGS sequence"/>
</dbReference>
<dbReference type="PROSITE" id="PS01136">
    <property type="entry name" value="UPF0034"/>
    <property type="match status" value="1"/>
</dbReference>
<dbReference type="PANTHER" id="PTHR45846:SF1">
    <property type="entry name" value="TRNA-DIHYDROURIDINE(47) SYNTHASE [NAD(P)(+)]-LIKE"/>
    <property type="match status" value="1"/>
</dbReference>
<evidence type="ECO:0000256" key="14">
    <source>
        <dbReference type="PIRSR" id="PIRSR006621-2"/>
    </source>
</evidence>
<dbReference type="GO" id="GO:0050660">
    <property type="term" value="F:flavin adenine dinucleotide binding"/>
    <property type="evidence" value="ECO:0007669"/>
    <property type="project" value="InterPro"/>
</dbReference>
<dbReference type="InterPro" id="IPR035587">
    <property type="entry name" value="DUS-like_FMN-bd"/>
</dbReference>
<evidence type="ECO:0000256" key="4">
    <source>
        <dbReference type="ARBA" id="ARBA00022630"/>
    </source>
</evidence>
<comment type="function">
    <text evidence="2 12">Catalyzes the synthesis of 5,6-dihydrouridine (D), a modified base found in the D-loop of most tRNAs, via the reduction of the C5-C6 double bond in target uridines.</text>
</comment>
<evidence type="ECO:0000256" key="3">
    <source>
        <dbReference type="ARBA" id="ARBA00022555"/>
    </source>
</evidence>
<evidence type="ECO:0000256" key="7">
    <source>
        <dbReference type="ARBA" id="ARBA00022857"/>
    </source>
</evidence>
<dbReference type="EMBL" id="LCDO01000001">
    <property type="protein sequence ID" value="KKS57565.1"/>
    <property type="molecule type" value="Genomic_DNA"/>
</dbReference>
<dbReference type="GO" id="GO:0017150">
    <property type="term" value="F:tRNA dihydrouridine synthase activity"/>
    <property type="evidence" value="ECO:0007669"/>
    <property type="project" value="InterPro"/>
</dbReference>
<feature type="binding site" evidence="14">
    <location>
        <begin position="15"/>
        <end position="17"/>
    </location>
    <ligand>
        <name>FMN</name>
        <dbReference type="ChEBI" id="CHEBI:58210"/>
    </ligand>
</feature>
<dbReference type="PIRSF" id="PIRSF006621">
    <property type="entry name" value="Dus"/>
    <property type="match status" value="1"/>
</dbReference>
<dbReference type="InterPro" id="IPR013785">
    <property type="entry name" value="Aldolase_TIM"/>
</dbReference>
<dbReference type="InterPro" id="IPR024036">
    <property type="entry name" value="tRNA-dHydroUridine_Synthase_C"/>
</dbReference>
<evidence type="ECO:0000313" key="17">
    <source>
        <dbReference type="Proteomes" id="UP000034837"/>
    </source>
</evidence>
<dbReference type="GO" id="GO:0000049">
    <property type="term" value="F:tRNA binding"/>
    <property type="evidence" value="ECO:0007669"/>
    <property type="project" value="UniProtKB-KW"/>
</dbReference>
<keyword evidence="5 12" id="KW-0288">FMN</keyword>
<evidence type="ECO:0000256" key="2">
    <source>
        <dbReference type="ARBA" id="ARBA00002790"/>
    </source>
</evidence>
<evidence type="ECO:0000313" key="16">
    <source>
        <dbReference type="EMBL" id="KKS57565.1"/>
    </source>
</evidence>
<dbReference type="InterPro" id="IPR018517">
    <property type="entry name" value="tRNA_hU_synthase_CS"/>
</dbReference>
<proteinExistence type="inferred from homology"/>
<feature type="domain" description="DUS-like FMN-binding" evidence="15">
    <location>
        <begin position="13"/>
        <end position="309"/>
    </location>
</feature>
<keyword evidence="14" id="KW-0547">Nucleotide-binding</keyword>
<keyword evidence="7" id="KW-0521">NADP</keyword>
<reference evidence="16 17" key="1">
    <citation type="journal article" date="2015" name="Nature">
        <title>rRNA introns, odd ribosomes, and small enigmatic genomes across a large radiation of phyla.</title>
        <authorList>
            <person name="Brown C.T."/>
            <person name="Hug L.A."/>
            <person name="Thomas B.C."/>
            <person name="Sharon I."/>
            <person name="Castelle C.J."/>
            <person name="Singh A."/>
            <person name="Wilkins M.J."/>
            <person name="Williams K.H."/>
            <person name="Banfield J.F."/>
        </authorList>
    </citation>
    <scope>NUCLEOTIDE SEQUENCE [LARGE SCALE GENOMIC DNA]</scope>
</reference>
<evidence type="ECO:0000259" key="15">
    <source>
        <dbReference type="Pfam" id="PF01207"/>
    </source>
</evidence>
<comment type="caution">
    <text evidence="16">The sequence shown here is derived from an EMBL/GenBank/DDBJ whole genome shotgun (WGS) entry which is preliminary data.</text>
</comment>
<feature type="binding site" evidence="14">
    <location>
        <position position="139"/>
    </location>
    <ligand>
        <name>FMN</name>
        <dbReference type="ChEBI" id="CHEBI:58210"/>
    </ligand>
</feature>
<feature type="active site" description="Proton donor" evidence="13">
    <location>
        <position position="100"/>
    </location>
</feature>
<dbReference type="CDD" id="cd02801">
    <property type="entry name" value="DUS_like_FMN"/>
    <property type="match status" value="1"/>
</dbReference>
<feature type="binding site" evidence="14">
    <location>
        <begin position="223"/>
        <end position="224"/>
    </location>
    <ligand>
        <name>FMN</name>
        <dbReference type="ChEBI" id="CHEBI:58210"/>
    </ligand>
</feature>
<dbReference type="EC" id="1.3.1.-" evidence="12"/>
<keyword evidence="6 12" id="KW-0819">tRNA processing</keyword>
<evidence type="ECO:0000256" key="5">
    <source>
        <dbReference type="ARBA" id="ARBA00022643"/>
    </source>
</evidence>
<dbReference type="SUPFAM" id="SSF51395">
    <property type="entry name" value="FMN-linked oxidoreductases"/>
    <property type="match status" value="1"/>
</dbReference>
<name>A0A0G1A940_9BACT</name>
<organism evidence="16 17">
    <name type="scientific">Candidatus Magasanikbacteria bacterium GW2011_GWA2_42_32</name>
    <dbReference type="NCBI Taxonomy" id="1619039"/>
    <lineage>
        <taxon>Bacteria</taxon>
        <taxon>Candidatus Magasanikiibacteriota</taxon>
    </lineage>
</organism>
<dbReference type="PANTHER" id="PTHR45846">
    <property type="entry name" value="TRNA-DIHYDROURIDINE(47) SYNTHASE [NAD(P)(+)]-LIKE"/>
    <property type="match status" value="1"/>
</dbReference>
<dbReference type="InterPro" id="IPR001269">
    <property type="entry name" value="DUS_fam"/>
</dbReference>
<feature type="binding site" evidence="14">
    <location>
        <begin position="199"/>
        <end position="201"/>
    </location>
    <ligand>
        <name>FMN</name>
        <dbReference type="ChEBI" id="CHEBI:58210"/>
    </ligand>
</feature>